<evidence type="ECO:0000313" key="3">
    <source>
        <dbReference type="Proteomes" id="UP001454036"/>
    </source>
</evidence>
<evidence type="ECO:0000259" key="1">
    <source>
        <dbReference type="Pfam" id="PF22936"/>
    </source>
</evidence>
<name>A0AAV3QC23_LITER</name>
<organism evidence="2 3">
    <name type="scientific">Lithospermum erythrorhizon</name>
    <name type="common">Purple gromwell</name>
    <name type="synonym">Lithospermum officinale var. erythrorhizon</name>
    <dbReference type="NCBI Taxonomy" id="34254"/>
    <lineage>
        <taxon>Eukaryota</taxon>
        <taxon>Viridiplantae</taxon>
        <taxon>Streptophyta</taxon>
        <taxon>Embryophyta</taxon>
        <taxon>Tracheophyta</taxon>
        <taxon>Spermatophyta</taxon>
        <taxon>Magnoliopsida</taxon>
        <taxon>eudicotyledons</taxon>
        <taxon>Gunneridae</taxon>
        <taxon>Pentapetalae</taxon>
        <taxon>asterids</taxon>
        <taxon>lamiids</taxon>
        <taxon>Boraginales</taxon>
        <taxon>Boraginaceae</taxon>
        <taxon>Boraginoideae</taxon>
        <taxon>Lithospermeae</taxon>
        <taxon>Lithospermum</taxon>
    </lineage>
</organism>
<dbReference type="Pfam" id="PF22936">
    <property type="entry name" value="Pol_BBD"/>
    <property type="match status" value="1"/>
</dbReference>
<accession>A0AAV3QC23</accession>
<keyword evidence="3" id="KW-1185">Reference proteome</keyword>
<sequence>MENSGLFIIVAVGDVHLRSNLGKSIVLNNVTHIPNFRLSLISSGKLDDCGYINMFGNSQWELSRGDIEIAKGKKIGALYKASFTVCKDEINTVQSFLPLWHDRLAHMSMKGLVILSVSA</sequence>
<dbReference type="InterPro" id="IPR054722">
    <property type="entry name" value="PolX-like_BBD"/>
</dbReference>
<evidence type="ECO:0000313" key="2">
    <source>
        <dbReference type="EMBL" id="GAA0161590.1"/>
    </source>
</evidence>
<reference evidence="2 3" key="1">
    <citation type="submission" date="2024-01" db="EMBL/GenBank/DDBJ databases">
        <title>The complete chloroplast genome sequence of Lithospermum erythrorhizon: insights into the phylogenetic relationship among Boraginaceae species and the maternal lineages of purple gromwells.</title>
        <authorList>
            <person name="Okada T."/>
            <person name="Watanabe K."/>
        </authorList>
    </citation>
    <scope>NUCLEOTIDE SEQUENCE [LARGE SCALE GENOMIC DNA]</scope>
</reference>
<feature type="domain" description="Retrovirus-related Pol polyprotein from transposon TNT 1-94-like beta-barrel" evidence="1">
    <location>
        <begin position="4"/>
        <end position="51"/>
    </location>
</feature>
<dbReference type="Proteomes" id="UP001454036">
    <property type="component" value="Unassembled WGS sequence"/>
</dbReference>
<comment type="caution">
    <text evidence="2">The sequence shown here is derived from an EMBL/GenBank/DDBJ whole genome shotgun (WGS) entry which is preliminary data.</text>
</comment>
<protein>
    <recommendedName>
        <fullName evidence="1">Retrovirus-related Pol polyprotein from transposon TNT 1-94-like beta-barrel domain-containing protein</fullName>
    </recommendedName>
</protein>
<dbReference type="AlphaFoldDB" id="A0AAV3QC23"/>
<gene>
    <name evidence="2" type="ORF">LIER_17870</name>
</gene>
<dbReference type="EMBL" id="BAABME010004220">
    <property type="protein sequence ID" value="GAA0161590.1"/>
    <property type="molecule type" value="Genomic_DNA"/>
</dbReference>
<proteinExistence type="predicted"/>